<accession>A0ACB8CQ09</accession>
<proteinExistence type="predicted"/>
<evidence type="ECO:0000313" key="1">
    <source>
        <dbReference type="EMBL" id="KAH7949043.1"/>
    </source>
</evidence>
<keyword evidence="2" id="KW-1185">Reference proteome</keyword>
<name>A0ACB8CQ09_DERSI</name>
<sequence>MSLTDLVTVAQRLGLHGEDLDKWVQDRWSIMCEQAEKEREKRLAERAVEKACLEQQLRKPEMSLTDLVTVAQRLGLHGEDLDKWVQDRWFIMCEQAEKEREKRLAERAVEKACLEQQLRKPEMSLTDLVTVAQRLGLHGEDLDKWVQDRWSIMCEQAEKEREKRLAERAVEKACLEQQLRKPEMSLTDLVTAAQRLGLHGEDFDKWVQDRWSIMCEQAEKEREKRLAERAVEKACLEQQLRKPEMSLTDLVTVAQRLGLHGEDLDKWVQDQWSIMCEQAEKEREKRLAERAVEKACLEQQLRKPEMSLTDLVTAAQRLGLHGEDLDKWVQDRWSIMCEQAEKEREKRLAERAVEKACLEQQLRKPEMSLTDLVTVAQRLGLHGEDLDKWVQDRWSIMCEQAEKEREKRLAERAVEKACLEQQLRKVWIK</sequence>
<organism evidence="1 2">
    <name type="scientific">Dermacentor silvarum</name>
    <name type="common">Tick</name>
    <dbReference type="NCBI Taxonomy" id="543639"/>
    <lineage>
        <taxon>Eukaryota</taxon>
        <taxon>Metazoa</taxon>
        <taxon>Ecdysozoa</taxon>
        <taxon>Arthropoda</taxon>
        <taxon>Chelicerata</taxon>
        <taxon>Arachnida</taxon>
        <taxon>Acari</taxon>
        <taxon>Parasitiformes</taxon>
        <taxon>Ixodida</taxon>
        <taxon>Ixodoidea</taxon>
        <taxon>Ixodidae</taxon>
        <taxon>Rhipicephalinae</taxon>
        <taxon>Dermacentor</taxon>
    </lineage>
</organism>
<comment type="caution">
    <text evidence="1">The sequence shown here is derived from an EMBL/GenBank/DDBJ whole genome shotgun (WGS) entry which is preliminary data.</text>
</comment>
<dbReference type="EMBL" id="CM023474">
    <property type="protein sequence ID" value="KAH7949043.1"/>
    <property type="molecule type" value="Genomic_DNA"/>
</dbReference>
<protein>
    <submittedName>
        <fullName evidence="1">Uncharacterized protein</fullName>
    </submittedName>
</protein>
<evidence type="ECO:0000313" key="2">
    <source>
        <dbReference type="Proteomes" id="UP000821865"/>
    </source>
</evidence>
<gene>
    <name evidence="1" type="ORF">HPB49_004340</name>
</gene>
<reference evidence="1" key="1">
    <citation type="submission" date="2020-05" db="EMBL/GenBank/DDBJ databases">
        <title>Large-scale comparative analyses of tick genomes elucidate their genetic diversity and vector capacities.</title>
        <authorList>
            <person name="Jia N."/>
            <person name="Wang J."/>
            <person name="Shi W."/>
            <person name="Du L."/>
            <person name="Sun Y."/>
            <person name="Zhan W."/>
            <person name="Jiang J."/>
            <person name="Wang Q."/>
            <person name="Zhang B."/>
            <person name="Ji P."/>
            <person name="Sakyi L.B."/>
            <person name="Cui X."/>
            <person name="Yuan T."/>
            <person name="Jiang B."/>
            <person name="Yang W."/>
            <person name="Lam T.T.-Y."/>
            <person name="Chang Q."/>
            <person name="Ding S."/>
            <person name="Wang X."/>
            <person name="Zhu J."/>
            <person name="Ruan X."/>
            <person name="Zhao L."/>
            <person name="Wei J."/>
            <person name="Que T."/>
            <person name="Du C."/>
            <person name="Cheng J."/>
            <person name="Dai P."/>
            <person name="Han X."/>
            <person name="Huang E."/>
            <person name="Gao Y."/>
            <person name="Liu J."/>
            <person name="Shao H."/>
            <person name="Ye R."/>
            <person name="Li L."/>
            <person name="Wei W."/>
            <person name="Wang X."/>
            <person name="Wang C."/>
            <person name="Yang T."/>
            <person name="Huo Q."/>
            <person name="Li W."/>
            <person name="Guo W."/>
            <person name="Chen H."/>
            <person name="Zhou L."/>
            <person name="Ni X."/>
            <person name="Tian J."/>
            <person name="Zhou Y."/>
            <person name="Sheng Y."/>
            <person name="Liu T."/>
            <person name="Pan Y."/>
            <person name="Xia L."/>
            <person name="Li J."/>
            <person name="Zhao F."/>
            <person name="Cao W."/>
        </authorList>
    </citation>
    <scope>NUCLEOTIDE SEQUENCE</scope>
    <source>
        <strain evidence="1">Dsil-2018</strain>
    </source>
</reference>
<dbReference type="Proteomes" id="UP000821865">
    <property type="component" value="Chromosome 5"/>
</dbReference>